<name>A0A511QYM7_9DEIN</name>
<dbReference type="OrthoDB" id="9788221at2"/>
<reference evidence="3 4" key="1">
    <citation type="submission" date="2019-07" db="EMBL/GenBank/DDBJ databases">
        <title>Whole genome shotgun sequence of Meiothermus hypogaeus NBRC 106114.</title>
        <authorList>
            <person name="Hosoyama A."/>
            <person name="Uohara A."/>
            <person name="Ohji S."/>
            <person name="Ichikawa N."/>
        </authorList>
    </citation>
    <scope>NUCLEOTIDE SEQUENCE [LARGE SCALE GENOMIC DNA]</scope>
    <source>
        <strain evidence="3 4">NBRC 106114</strain>
    </source>
</reference>
<sequence>MSSAQYRVPYLLVDAFTEIPGGGNRVALVLDARGMTTEEMQLVATKLRQPQAAFVTDWDGAGFGVRFFAANGEVEFSGHAAVALVITLAREEKLPAGVKKIYLRTIGESLTAELEDSRARVQSPSPRFRDPPSWKVLQEFIEVMGANERYLHRGLPYGITFTGLWTLFMPVVAPGLVDALEPDMEKLAELSSELEVATVHVYAPYGPRRFYARTFAPALGIPEDPVTGSPNAALGALLARAGVVPRWEGEVNLTVTQGHRMGGPGQVDVRVEYGPAGNILGVFIGGTAVVAENGVVELGGSLN</sequence>
<comment type="caution">
    <text evidence="3">The sequence shown here is derived from an EMBL/GenBank/DDBJ whole genome shotgun (WGS) entry which is preliminary data.</text>
</comment>
<gene>
    <name evidence="3" type="ORF">MHY01S_06660</name>
</gene>
<proteinExistence type="inferred from homology"/>
<dbReference type="RefSeq" id="WP_119339350.1">
    <property type="nucleotide sequence ID" value="NZ_BJXL01000013.1"/>
</dbReference>
<dbReference type="PIRSF" id="PIRSF016184">
    <property type="entry name" value="PhzC_PhzF"/>
    <property type="match status" value="1"/>
</dbReference>
<dbReference type="GO" id="GO:0016853">
    <property type="term" value="F:isomerase activity"/>
    <property type="evidence" value="ECO:0007669"/>
    <property type="project" value="UniProtKB-KW"/>
</dbReference>
<dbReference type="NCBIfam" id="TIGR00654">
    <property type="entry name" value="PhzF_family"/>
    <property type="match status" value="1"/>
</dbReference>
<evidence type="ECO:0000256" key="2">
    <source>
        <dbReference type="ARBA" id="ARBA00023235"/>
    </source>
</evidence>
<dbReference type="Gene3D" id="3.10.310.10">
    <property type="entry name" value="Diaminopimelate Epimerase, Chain A, domain 1"/>
    <property type="match status" value="2"/>
</dbReference>
<comment type="similarity">
    <text evidence="1">Belongs to the PhzF family.</text>
</comment>
<keyword evidence="2" id="KW-0413">Isomerase</keyword>
<evidence type="ECO:0000256" key="1">
    <source>
        <dbReference type="ARBA" id="ARBA00008270"/>
    </source>
</evidence>
<dbReference type="PANTHER" id="PTHR13774">
    <property type="entry name" value="PHENAZINE BIOSYNTHESIS PROTEIN"/>
    <property type="match status" value="1"/>
</dbReference>
<dbReference type="GO" id="GO:0005737">
    <property type="term" value="C:cytoplasm"/>
    <property type="evidence" value="ECO:0007669"/>
    <property type="project" value="TreeGrafter"/>
</dbReference>
<dbReference type="SUPFAM" id="SSF54506">
    <property type="entry name" value="Diaminopimelate epimerase-like"/>
    <property type="match status" value="1"/>
</dbReference>
<protein>
    <submittedName>
        <fullName evidence="3">Phenazine biosynthesis protein PhzF</fullName>
    </submittedName>
</protein>
<evidence type="ECO:0000313" key="4">
    <source>
        <dbReference type="Proteomes" id="UP000321197"/>
    </source>
</evidence>
<dbReference type="InterPro" id="IPR003719">
    <property type="entry name" value="Phenazine_PhzF-like"/>
</dbReference>
<evidence type="ECO:0000313" key="3">
    <source>
        <dbReference type="EMBL" id="GEM82500.1"/>
    </source>
</evidence>
<organism evidence="3 4">
    <name type="scientific">Meiothermus hypogaeus NBRC 106114</name>
    <dbReference type="NCBI Taxonomy" id="1227553"/>
    <lineage>
        <taxon>Bacteria</taxon>
        <taxon>Thermotogati</taxon>
        <taxon>Deinococcota</taxon>
        <taxon>Deinococci</taxon>
        <taxon>Thermales</taxon>
        <taxon>Thermaceae</taxon>
        <taxon>Meiothermus</taxon>
    </lineage>
</organism>
<dbReference type="Proteomes" id="UP000321197">
    <property type="component" value="Unassembled WGS sequence"/>
</dbReference>
<dbReference type="PANTHER" id="PTHR13774:SF39">
    <property type="entry name" value="BIOSYNTHESIS PROTEIN, PUTATIVE-RELATED"/>
    <property type="match status" value="1"/>
</dbReference>
<dbReference type="AlphaFoldDB" id="A0A511QYM7"/>
<dbReference type="Pfam" id="PF02567">
    <property type="entry name" value="PhzC-PhzF"/>
    <property type="match status" value="1"/>
</dbReference>
<dbReference type="EMBL" id="BJXL01000013">
    <property type="protein sequence ID" value="GEM82500.1"/>
    <property type="molecule type" value="Genomic_DNA"/>
</dbReference>
<accession>A0A511QYM7</accession>